<dbReference type="EMBL" id="PUGF01000007">
    <property type="protein sequence ID" value="PRC93405.1"/>
    <property type="molecule type" value="Genomic_DNA"/>
</dbReference>
<dbReference type="PANTHER" id="PTHR10907:SF47">
    <property type="entry name" value="REGUCALCIN"/>
    <property type="match status" value="1"/>
</dbReference>
<accession>A0A2S9H096</accession>
<evidence type="ECO:0000256" key="1">
    <source>
        <dbReference type="ARBA" id="ARBA00008853"/>
    </source>
</evidence>
<proteinExistence type="inferred from homology"/>
<feature type="binding site" evidence="3">
    <location>
        <position position="108"/>
    </location>
    <ligand>
        <name>substrate</name>
    </ligand>
</feature>
<keyword evidence="3" id="KW-0479">Metal-binding</keyword>
<name>A0A2S9H096_9BURK</name>
<dbReference type="Gene3D" id="2.120.10.30">
    <property type="entry name" value="TolB, C-terminal domain"/>
    <property type="match status" value="1"/>
</dbReference>
<comment type="similarity">
    <text evidence="1">Belongs to the SMP-30/CGR1 family.</text>
</comment>
<dbReference type="AlphaFoldDB" id="A0A2S9H096"/>
<dbReference type="PANTHER" id="PTHR10907">
    <property type="entry name" value="REGUCALCIN"/>
    <property type="match status" value="1"/>
</dbReference>
<dbReference type="InterPro" id="IPR013658">
    <property type="entry name" value="SGL"/>
</dbReference>
<dbReference type="GO" id="GO:0019853">
    <property type="term" value="P:L-ascorbic acid biosynthetic process"/>
    <property type="evidence" value="ECO:0007669"/>
    <property type="project" value="TreeGrafter"/>
</dbReference>
<dbReference type="GO" id="GO:0004341">
    <property type="term" value="F:gluconolactonase activity"/>
    <property type="evidence" value="ECO:0007669"/>
    <property type="project" value="TreeGrafter"/>
</dbReference>
<dbReference type="SUPFAM" id="SSF63829">
    <property type="entry name" value="Calcium-dependent phosphotriesterase"/>
    <property type="match status" value="1"/>
</dbReference>
<comment type="caution">
    <text evidence="5">The sequence shown here is derived from an EMBL/GenBank/DDBJ whole genome shotgun (WGS) entry which is preliminary data.</text>
</comment>
<feature type="domain" description="SMP-30/Gluconolactonase/LRE-like region" evidence="4">
    <location>
        <begin position="23"/>
        <end position="269"/>
    </location>
</feature>
<sequence>MFAQSSLTPELTMSVVHAQKNILGEGLLWHPADQRWWWTDIESATIHAWSGETGLRCDFQPGGRVGSMAHSRSGRILLGMAKWVCTAELPDLAAVPLVAVDPAEPRTRINDGRTDRSGNFVFGTMNEATDKRAIASFYHYSHLHGLRRLALPAVAVANSICFSPDGKTMYFCDTPTRCIMQCDYDSDSAQVNNIRLFSKVADADGVAAFPDGSVIDRHGCLWNAQWGASQIAQYAPDGRLIRRIAVPVKNPTCPAFGGSNLDMLMVTSSTQEMSNAELIHMPDAGSLFGITLPEPIGIAETLFDDMPDVSVAVEIRMNTKQS</sequence>
<evidence type="ECO:0000313" key="6">
    <source>
        <dbReference type="Proteomes" id="UP000237839"/>
    </source>
</evidence>
<dbReference type="InterPro" id="IPR011042">
    <property type="entry name" value="6-blade_b-propeller_TolB-like"/>
</dbReference>
<protein>
    <submittedName>
        <fullName evidence="5">Gluconolactonase</fullName>
    </submittedName>
</protein>
<feature type="binding site" evidence="3">
    <location>
        <position position="158"/>
    </location>
    <ligand>
        <name>a divalent metal cation</name>
        <dbReference type="ChEBI" id="CHEBI:60240"/>
    </ligand>
</feature>
<evidence type="ECO:0000256" key="2">
    <source>
        <dbReference type="PIRSR" id="PIRSR605511-1"/>
    </source>
</evidence>
<dbReference type="InterPro" id="IPR005511">
    <property type="entry name" value="SMP-30"/>
</dbReference>
<feature type="binding site" evidence="3">
    <location>
        <position position="110"/>
    </location>
    <ligand>
        <name>substrate</name>
    </ligand>
</feature>
<organism evidence="5 6">
    <name type="scientific">Solimicrobium silvestre</name>
    <dbReference type="NCBI Taxonomy" id="2099400"/>
    <lineage>
        <taxon>Bacteria</taxon>
        <taxon>Pseudomonadati</taxon>
        <taxon>Pseudomonadota</taxon>
        <taxon>Betaproteobacteria</taxon>
        <taxon>Burkholderiales</taxon>
        <taxon>Oxalobacteraceae</taxon>
        <taxon>Solimicrobium</taxon>
    </lineage>
</organism>
<evidence type="ECO:0000256" key="3">
    <source>
        <dbReference type="PIRSR" id="PIRSR605511-2"/>
    </source>
</evidence>
<evidence type="ECO:0000313" key="5">
    <source>
        <dbReference type="EMBL" id="PRC93405.1"/>
    </source>
</evidence>
<evidence type="ECO:0000259" key="4">
    <source>
        <dbReference type="Pfam" id="PF08450"/>
    </source>
</evidence>
<dbReference type="RefSeq" id="WP_165794955.1">
    <property type="nucleotide sequence ID" value="NZ_PUGF01000007.1"/>
</dbReference>
<feature type="binding site" evidence="3">
    <location>
        <position position="25"/>
    </location>
    <ligand>
        <name>a divalent metal cation</name>
        <dbReference type="ChEBI" id="CHEBI:60240"/>
    </ligand>
</feature>
<feature type="binding site" evidence="3">
    <location>
        <position position="211"/>
    </location>
    <ligand>
        <name>a divalent metal cation</name>
        <dbReference type="ChEBI" id="CHEBI:60240"/>
    </ligand>
</feature>
<dbReference type="Proteomes" id="UP000237839">
    <property type="component" value="Unassembled WGS sequence"/>
</dbReference>
<keyword evidence="6" id="KW-1185">Reference proteome</keyword>
<comment type="cofactor">
    <cofactor evidence="3">
        <name>Zn(2+)</name>
        <dbReference type="ChEBI" id="CHEBI:29105"/>
    </cofactor>
    <text evidence="3">Binds 1 divalent metal cation per subunit.</text>
</comment>
<keyword evidence="3" id="KW-0862">Zinc</keyword>
<dbReference type="PRINTS" id="PR01790">
    <property type="entry name" value="SMP30FAMILY"/>
</dbReference>
<gene>
    <name evidence="5" type="ORF">S2091_1792</name>
</gene>
<reference evidence="5 6" key="1">
    <citation type="submission" date="2018-02" db="EMBL/GenBank/DDBJ databases">
        <title>Solimicrobium silvestre gen. nov., sp. nov., isolated from alpine forest soil.</title>
        <authorList>
            <person name="Margesin R."/>
            <person name="Albuquerque L."/>
            <person name="Zhang D.-C."/>
            <person name="Froufe H.J.C."/>
            <person name="Severino R."/>
            <person name="Roxo I."/>
            <person name="Egas C."/>
            <person name="Da Costa M.S."/>
        </authorList>
    </citation>
    <scope>NUCLEOTIDE SEQUENCE [LARGE SCALE GENOMIC DNA]</scope>
    <source>
        <strain evidence="5 6">S20-91</strain>
    </source>
</reference>
<feature type="active site" description="Proton donor/acceptor" evidence="2">
    <location>
        <position position="211"/>
    </location>
</feature>
<dbReference type="GO" id="GO:0005509">
    <property type="term" value="F:calcium ion binding"/>
    <property type="evidence" value="ECO:0007669"/>
    <property type="project" value="TreeGrafter"/>
</dbReference>
<dbReference type="Pfam" id="PF08450">
    <property type="entry name" value="SGL"/>
    <property type="match status" value="1"/>
</dbReference>